<evidence type="ECO:0000313" key="3">
    <source>
        <dbReference type="RefSeq" id="XP_020820030.1"/>
    </source>
</evidence>
<dbReference type="GeneID" id="110192918"/>
<sequence length="289" mass="32460">MEKEREEQQQQLRALRAEIAALQRRLEQTHPAAALDPERDPELERRRPAGGRESAGDLEGQLGRAESGLSFLSRLTGISIADYSMARAQLPGSGGSAGENGLRVLRKGRLAGQCHAVPFQLEFQLLEMQSEESSSAAITDLSIVLEPMEYSALSRFVARTEEKRDLFLFFRSLHFFLEWCEYRQRTFQYFKEKYPAMVQLPGGTAADSMGLQSPHVPGFELVLVWTVHIDAEGKVVPELDLLTKIPEQALTLDQKEVVVRAPHCFRTLLQLLGIEAAIDSLIQLLRTEE</sequence>
<proteinExistence type="predicted"/>
<keyword evidence="2" id="KW-1185">Reference proteome</keyword>
<protein>
    <submittedName>
        <fullName evidence="3">Centromere protein P isoform X1</fullName>
    </submittedName>
</protein>
<reference evidence="3" key="1">
    <citation type="submission" date="2025-08" db="UniProtKB">
        <authorList>
            <consortium name="RefSeq"/>
        </authorList>
    </citation>
    <scope>IDENTIFICATION</scope>
    <source>
        <tissue evidence="3">Spleen</tissue>
    </source>
</reference>
<dbReference type="GO" id="GO:0000775">
    <property type="term" value="C:chromosome, centromeric region"/>
    <property type="evidence" value="ECO:0007669"/>
    <property type="project" value="InterPro"/>
</dbReference>
<dbReference type="Proteomes" id="UP000515140">
    <property type="component" value="Unplaced"/>
</dbReference>
<gene>
    <name evidence="3" type="primary">CENPP</name>
</gene>
<name>A0A6P5IDE6_PHACI</name>
<dbReference type="AlphaFoldDB" id="A0A6P5IDE6"/>
<dbReference type="Pfam" id="PF13096">
    <property type="entry name" value="CENP-P"/>
    <property type="match status" value="1"/>
</dbReference>
<dbReference type="CTD" id="401541"/>
<dbReference type="InterPro" id="IPR027801">
    <property type="entry name" value="CENP-P"/>
</dbReference>
<evidence type="ECO:0000313" key="2">
    <source>
        <dbReference type="Proteomes" id="UP000515140"/>
    </source>
</evidence>
<feature type="compositionally biased region" description="Basic and acidic residues" evidence="1">
    <location>
        <begin position="36"/>
        <end position="47"/>
    </location>
</feature>
<dbReference type="GO" id="GO:0034080">
    <property type="term" value="P:CENP-A containing chromatin assembly"/>
    <property type="evidence" value="ECO:0007669"/>
    <property type="project" value="InterPro"/>
</dbReference>
<dbReference type="FunCoup" id="A0A6P5IDE6">
    <property type="interactions" value="2098"/>
</dbReference>
<accession>A0A6P5IDE6</accession>
<dbReference type="GO" id="GO:0005634">
    <property type="term" value="C:nucleus"/>
    <property type="evidence" value="ECO:0007669"/>
    <property type="project" value="TreeGrafter"/>
</dbReference>
<evidence type="ECO:0000256" key="1">
    <source>
        <dbReference type="SAM" id="MobiDB-lite"/>
    </source>
</evidence>
<organism evidence="2 3">
    <name type="scientific">Phascolarctos cinereus</name>
    <name type="common">Koala</name>
    <dbReference type="NCBI Taxonomy" id="38626"/>
    <lineage>
        <taxon>Eukaryota</taxon>
        <taxon>Metazoa</taxon>
        <taxon>Chordata</taxon>
        <taxon>Craniata</taxon>
        <taxon>Vertebrata</taxon>
        <taxon>Euteleostomi</taxon>
        <taxon>Mammalia</taxon>
        <taxon>Metatheria</taxon>
        <taxon>Diprotodontia</taxon>
        <taxon>Phascolarctidae</taxon>
        <taxon>Phascolarctos</taxon>
    </lineage>
</organism>
<dbReference type="PANTHER" id="PTHR28577">
    <property type="entry name" value="CENTROMERE PROTEIN P"/>
    <property type="match status" value="1"/>
</dbReference>
<dbReference type="PANTHER" id="PTHR28577:SF1">
    <property type="entry name" value="CENTROMERE PROTEIN P"/>
    <property type="match status" value="1"/>
</dbReference>
<feature type="region of interest" description="Disordered" evidence="1">
    <location>
        <begin position="26"/>
        <end position="60"/>
    </location>
</feature>
<dbReference type="RefSeq" id="XP_020820030.1">
    <property type="nucleotide sequence ID" value="XM_020964371.1"/>
</dbReference>
<dbReference type="KEGG" id="pcw:110192918"/>
<dbReference type="InParanoid" id="A0A6P5IDE6"/>